<organism evidence="2 3">
    <name type="scientific">Leucobacter komagatae</name>
    <dbReference type="NCBI Taxonomy" id="55969"/>
    <lineage>
        <taxon>Bacteria</taxon>
        <taxon>Bacillati</taxon>
        <taxon>Actinomycetota</taxon>
        <taxon>Actinomycetes</taxon>
        <taxon>Micrococcales</taxon>
        <taxon>Microbacteriaceae</taxon>
        <taxon>Leucobacter</taxon>
    </lineage>
</organism>
<reference evidence="2 3" key="1">
    <citation type="submission" date="2019-06" db="EMBL/GenBank/DDBJ databases">
        <title>Sequencing the genomes of 1000 actinobacteria strains.</title>
        <authorList>
            <person name="Klenk H.-P."/>
        </authorList>
    </citation>
    <scope>NUCLEOTIDE SEQUENCE [LARGE SCALE GENOMIC DNA]</scope>
    <source>
        <strain evidence="2 3">DSM 8803</strain>
    </source>
</reference>
<evidence type="ECO:0000256" key="1">
    <source>
        <dbReference type="SAM" id="MobiDB-lite"/>
    </source>
</evidence>
<dbReference type="OrthoDB" id="9782620at2"/>
<feature type="region of interest" description="Disordered" evidence="1">
    <location>
        <begin position="209"/>
        <end position="230"/>
    </location>
</feature>
<dbReference type="GO" id="GO:0106300">
    <property type="term" value="P:protein-DNA covalent cross-linking repair"/>
    <property type="evidence" value="ECO:0007669"/>
    <property type="project" value="InterPro"/>
</dbReference>
<dbReference type="Pfam" id="PF02586">
    <property type="entry name" value="SRAP"/>
    <property type="match status" value="1"/>
</dbReference>
<dbReference type="SUPFAM" id="SSF143081">
    <property type="entry name" value="BB1717-like"/>
    <property type="match status" value="1"/>
</dbReference>
<dbReference type="Proteomes" id="UP000319094">
    <property type="component" value="Unassembled WGS sequence"/>
</dbReference>
<protein>
    <submittedName>
        <fullName evidence="2">SOS response associated peptidase (SRAP)</fullName>
    </submittedName>
</protein>
<proteinExistence type="predicted"/>
<dbReference type="AlphaFoldDB" id="A0A542Y2R0"/>
<keyword evidence="3" id="KW-1185">Reference proteome</keyword>
<dbReference type="InterPro" id="IPR036590">
    <property type="entry name" value="SRAP-like"/>
</dbReference>
<dbReference type="EMBL" id="VFON01000001">
    <property type="protein sequence ID" value="TQL42356.1"/>
    <property type="molecule type" value="Genomic_DNA"/>
</dbReference>
<dbReference type="RefSeq" id="WP_141885824.1">
    <property type="nucleotide sequence ID" value="NZ_BAAAUY010000007.1"/>
</dbReference>
<dbReference type="Gene3D" id="3.90.1680.10">
    <property type="entry name" value="SOS response associated peptidase-like"/>
    <property type="match status" value="1"/>
</dbReference>
<name>A0A542Y2R0_9MICO</name>
<evidence type="ECO:0000313" key="3">
    <source>
        <dbReference type="Proteomes" id="UP000319094"/>
    </source>
</evidence>
<accession>A0A542Y2R0</accession>
<sequence length="230" mass="25101">MCAGYGLELRGPSSSSGERLGVLAFVPGRDDDQLELVRRWLDEQHGEARITGRNARNLNPIIRRGEAGPEAELAWWWLHVGGQPAKFTAFNSRSDRLLQSWREPFQHRALAPASWYVEKGVRFELPGGEPFGIAAITAPTADESFTSYSIVTREAVSDAARVHDRMPLVLPESLHDEWLDPARRGDASLVERAIRASEEVSGALVAAGPVAGPARGTSKTAPPDAQPTLF</sequence>
<gene>
    <name evidence="2" type="ORF">FB468_0346</name>
</gene>
<evidence type="ECO:0000313" key="2">
    <source>
        <dbReference type="EMBL" id="TQL42356.1"/>
    </source>
</evidence>
<dbReference type="GO" id="GO:0003697">
    <property type="term" value="F:single-stranded DNA binding"/>
    <property type="evidence" value="ECO:0007669"/>
    <property type="project" value="InterPro"/>
</dbReference>
<comment type="caution">
    <text evidence="2">The sequence shown here is derived from an EMBL/GenBank/DDBJ whole genome shotgun (WGS) entry which is preliminary data.</text>
</comment>
<dbReference type="InterPro" id="IPR003738">
    <property type="entry name" value="SRAP"/>
</dbReference>